<dbReference type="Proteomes" id="UP000053259">
    <property type="component" value="Unassembled WGS sequence"/>
</dbReference>
<feature type="region of interest" description="Disordered" evidence="1">
    <location>
        <begin position="1"/>
        <end position="37"/>
    </location>
</feature>
<keyword evidence="3" id="KW-1185">Reference proteome</keyword>
<evidence type="ECO:0000313" key="2">
    <source>
        <dbReference type="EMBL" id="KIW01476.1"/>
    </source>
</evidence>
<reference evidence="2 3" key="1">
    <citation type="submission" date="2015-01" db="EMBL/GenBank/DDBJ databases">
        <title>The Genome Sequence of Ochroconis gallopava CBS43764.</title>
        <authorList>
            <consortium name="The Broad Institute Genomics Platform"/>
            <person name="Cuomo C."/>
            <person name="de Hoog S."/>
            <person name="Gorbushina A."/>
            <person name="Stielow B."/>
            <person name="Teixiera M."/>
            <person name="Abouelleil A."/>
            <person name="Chapman S.B."/>
            <person name="Priest M."/>
            <person name="Young S.K."/>
            <person name="Wortman J."/>
            <person name="Nusbaum C."/>
            <person name="Birren B."/>
        </authorList>
    </citation>
    <scope>NUCLEOTIDE SEQUENCE [LARGE SCALE GENOMIC DNA]</scope>
    <source>
        <strain evidence="2 3">CBS 43764</strain>
    </source>
</reference>
<dbReference type="AlphaFoldDB" id="A0A0D1XGZ8"/>
<protein>
    <submittedName>
        <fullName evidence="2">Uncharacterized protein</fullName>
    </submittedName>
</protein>
<dbReference type="InParanoid" id="A0A0D1XGZ8"/>
<dbReference type="OrthoDB" id="5390017at2759"/>
<gene>
    <name evidence="2" type="ORF">PV09_07230</name>
</gene>
<evidence type="ECO:0000313" key="3">
    <source>
        <dbReference type="Proteomes" id="UP000053259"/>
    </source>
</evidence>
<dbReference type="VEuPathDB" id="FungiDB:PV09_07230"/>
<feature type="compositionally biased region" description="Basic residues" evidence="1">
    <location>
        <begin position="1"/>
        <end position="11"/>
    </location>
</feature>
<sequence length="243" mass="26840">MNHSSSRKRPFTTRGSLSDNDPEEANATDVIIDNPKKNKSVDPVQDVALISKDEAWKFDTSELLDSHITIPALGSGQIDGNNFKRYDSSKSLFLLCVVGEMTLQLDLLCSVYSTLIQCSPNIQSLVLTRESKALTRAMETSPICLPVVETQGNPANHFLKLGLLHPLGGGRQPLDAMVVIDTESRRRMVLPFGWGAGRHISDPVTGPIVQQRFIALLINGVQTLEREKADATKDFYDTAMNRF</sequence>
<dbReference type="GeneID" id="27315203"/>
<dbReference type="HOGENOM" id="CLU_1215432_0_0_1"/>
<dbReference type="EMBL" id="KN847555">
    <property type="protein sequence ID" value="KIW01476.1"/>
    <property type="molecule type" value="Genomic_DNA"/>
</dbReference>
<dbReference type="RefSeq" id="XP_016211345.1">
    <property type="nucleotide sequence ID" value="XM_016360973.1"/>
</dbReference>
<proteinExistence type="predicted"/>
<accession>A0A0D1XGZ8</accession>
<evidence type="ECO:0000256" key="1">
    <source>
        <dbReference type="SAM" id="MobiDB-lite"/>
    </source>
</evidence>
<organism evidence="2 3">
    <name type="scientific">Verruconis gallopava</name>
    <dbReference type="NCBI Taxonomy" id="253628"/>
    <lineage>
        <taxon>Eukaryota</taxon>
        <taxon>Fungi</taxon>
        <taxon>Dikarya</taxon>
        <taxon>Ascomycota</taxon>
        <taxon>Pezizomycotina</taxon>
        <taxon>Dothideomycetes</taxon>
        <taxon>Pleosporomycetidae</taxon>
        <taxon>Venturiales</taxon>
        <taxon>Sympoventuriaceae</taxon>
        <taxon>Verruconis</taxon>
    </lineage>
</organism>
<dbReference type="STRING" id="253628.A0A0D1XGZ8"/>
<name>A0A0D1XGZ8_9PEZI</name>